<dbReference type="Gene3D" id="1.20.5.110">
    <property type="match status" value="1"/>
</dbReference>
<evidence type="ECO:0000256" key="6">
    <source>
        <dbReference type="ARBA" id="ARBA00022989"/>
    </source>
</evidence>
<comment type="subcellular location">
    <subcellularLocation>
        <location evidence="1">Golgi apparatus membrane</location>
        <topology evidence="1">Single-pass type IV membrane protein</topology>
    </subcellularLocation>
</comment>
<dbReference type="OrthoDB" id="546861at2759"/>
<dbReference type="CDD" id="cd21442">
    <property type="entry name" value="SNARE_NTD_STX6-like"/>
    <property type="match status" value="1"/>
</dbReference>
<keyword evidence="4 13" id="KW-0812">Transmembrane</keyword>
<evidence type="ECO:0000256" key="4">
    <source>
        <dbReference type="ARBA" id="ARBA00022692"/>
    </source>
</evidence>
<dbReference type="GO" id="GO:0048193">
    <property type="term" value="P:Golgi vesicle transport"/>
    <property type="evidence" value="ECO:0007669"/>
    <property type="project" value="InterPro"/>
</dbReference>
<proteinExistence type="inferred from homology"/>
<dbReference type="Pfam" id="PF09177">
    <property type="entry name" value="STX6_10_61_N"/>
    <property type="match status" value="1"/>
</dbReference>
<feature type="compositionally biased region" description="Low complexity" evidence="12">
    <location>
        <begin position="401"/>
        <end position="416"/>
    </location>
</feature>
<dbReference type="CDD" id="cd15851">
    <property type="entry name" value="SNARE_Syntaxin6"/>
    <property type="match status" value="1"/>
</dbReference>
<dbReference type="SUPFAM" id="SSF58038">
    <property type="entry name" value="SNARE fusion complex"/>
    <property type="match status" value="1"/>
</dbReference>
<evidence type="ECO:0000256" key="7">
    <source>
        <dbReference type="ARBA" id="ARBA00023034"/>
    </source>
</evidence>
<dbReference type="Proteomes" id="UP000326950">
    <property type="component" value="Unassembled WGS sequence"/>
</dbReference>
<evidence type="ECO:0000256" key="2">
    <source>
        <dbReference type="ARBA" id="ARBA00009063"/>
    </source>
</evidence>
<evidence type="ECO:0000256" key="3">
    <source>
        <dbReference type="ARBA" id="ARBA00022448"/>
    </source>
</evidence>
<dbReference type="FunFam" id="1.20.58.90:FF:000012">
    <property type="entry name" value="SNARE domain protein"/>
    <property type="match status" value="1"/>
</dbReference>
<evidence type="ECO:0000256" key="8">
    <source>
        <dbReference type="ARBA" id="ARBA00023054"/>
    </source>
</evidence>
<keyword evidence="3" id="KW-0813">Transport</keyword>
<accession>A0A5N6UD90</accession>
<feature type="region of interest" description="Disordered" evidence="12">
    <location>
        <begin position="396"/>
        <end position="435"/>
    </location>
</feature>
<evidence type="ECO:0000313" key="15">
    <source>
        <dbReference type="EMBL" id="KAE8156496.1"/>
    </source>
</evidence>
<name>A0A5N6UD90_ASPTM</name>
<dbReference type="GO" id="GO:0015031">
    <property type="term" value="P:protein transport"/>
    <property type="evidence" value="ECO:0007669"/>
    <property type="project" value="UniProtKB-KW"/>
</dbReference>
<dbReference type="PANTHER" id="PTHR12791">
    <property type="entry name" value="GOLGI SNARE BET1-RELATED"/>
    <property type="match status" value="1"/>
</dbReference>
<dbReference type="EMBL" id="ML738759">
    <property type="protein sequence ID" value="KAE8156496.1"/>
    <property type="molecule type" value="Genomic_DNA"/>
</dbReference>
<keyword evidence="7" id="KW-0333">Golgi apparatus</keyword>
<dbReference type="SUPFAM" id="SSF47661">
    <property type="entry name" value="t-snare proteins"/>
    <property type="match status" value="1"/>
</dbReference>
<comment type="similarity">
    <text evidence="2">Belongs to the syntaxin family.</text>
</comment>
<dbReference type="Gene3D" id="1.20.58.90">
    <property type="match status" value="1"/>
</dbReference>
<evidence type="ECO:0000313" key="16">
    <source>
        <dbReference type="Proteomes" id="UP000326950"/>
    </source>
</evidence>
<gene>
    <name evidence="15" type="ORF">BDV40DRAFT_293466</name>
</gene>
<dbReference type="GO" id="GO:0000139">
    <property type="term" value="C:Golgi membrane"/>
    <property type="evidence" value="ECO:0007669"/>
    <property type="project" value="UniProtKB-SubCell"/>
</dbReference>
<dbReference type="InterPro" id="IPR000727">
    <property type="entry name" value="T_SNARE_dom"/>
</dbReference>
<dbReference type="AlphaFoldDB" id="A0A5N6UD90"/>
<evidence type="ECO:0000256" key="1">
    <source>
        <dbReference type="ARBA" id="ARBA00004409"/>
    </source>
</evidence>
<dbReference type="InterPro" id="IPR015260">
    <property type="entry name" value="Syntaxin-6/10/61_N"/>
</dbReference>
<evidence type="ECO:0000256" key="9">
    <source>
        <dbReference type="ARBA" id="ARBA00023136"/>
    </source>
</evidence>
<dbReference type="FunFam" id="1.20.5.110:FF:000006">
    <property type="entry name" value="Syntaxin 6"/>
    <property type="match status" value="1"/>
</dbReference>
<sequence length="545" mass="62420">MRSHGISTFDPVLTLNPRTGEQRTLTVHNLSGFLERRDIANKLACQIVPSVWGPFSDEESPKVNYQAEKRLVQRLERGLYVLFHMADFARDTYKTKQKINPLVPDVTGRLLVLTRMLEEYHDIPRNKRRLTSFQEYASHAYTVLKWGYREVDIGRRRLKFRSYLDEQTEIDFHATLRMLRELIEGMLLRHGPKEWHRDARNEYSVISWFLLKQSPQSLAKLLLSPQDECCGLEEKASDSGVRKCQFSDSLDSYWQAWKNVPKLGCQTCDCKRRVRSWSVKPALIDDRGRQYNRAAEKYLKDIDVLATLQTTRPLFSSYLRIRSLAKSPSNPELQQARSELETTLTELTADLDDLVESVRAIEQDPYRYGLELEEVQRRRKLVEDVGGEIEQMREEFQKAVTSSAATGTARSGAPTGNSSSGLPNPSDFDNVLSPSADDRGDDYYAALEQQRQVELMHEQDEQLDGVFRTVGNLRQQADDMGRELEEQAVMIGEVDTLADRVGGKLQSGVSKIKYIVRKNEDTMSSFCIAVLIFVLVLLLILVIAL</sequence>
<dbReference type="PROSITE" id="PS50192">
    <property type="entry name" value="T_SNARE"/>
    <property type="match status" value="1"/>
</dbReference>
<dbReference type="InterPro" id="IPR010989">
    <property type="entry name" value="SNARE"/>
</dbReference>
<keyword evidence="16" id="KW-1185">Reference proteome</keyword>
<keyword evidence="9 13" id="KW-0472">Membrane</keyword>
<reference evidence="15 16" key="1">
    <citation type="submission" date="2019-04" db="EMBL/GenBank/DDBJ databases">
        <title>Friends and foes A comparative genomics study of 23 Aspergillus species from section Flavi.</title>
        <authorList>
            <consortium name="DOE Joint Genome Institute"/>
            <person name="Kjaerbolling I."/>
            <person name="Vesth T."/>
            <person name="Frisvad J.C."/>
            <person name="Nybo J.L."/>
            <person name="Theobald S."/>
            <person name="Kildgaard S."/>
            <person name="Isbrandt T."/>
            <person name="Kuo A."/>
            <person name="Sato A."/>
            <person name="Lyhne E.K."/>
            <person name="Kogle M.E."/>
            <person name="Wiebenga A."/>
            <person name="Kun R.S."/>
            <person name="Lubbers R.J."/>
            <person name="Makela M.R."/>
            <person name="Barry K."/>
            <person name="Chovatia M."/>
            <person name="Clum A."/>
            <person name="Daum C."/>
            <person name="Haridas S."/>
            <person name="He G."/>
            <person name="LaButti K."/>
            <person name="Lipzen A."/>
            <person name="Mondo S."/>
            <person name="Riley R."/>
            <person name="Salamov A."/>
            <person name="Simmons B.A."/>
            <person name="Magnuson J.K."/>
            <person name="Henrissat B."/>
            <person name="Mortensen U.H."/>
            <person name="Larsen T.O."/>
            <person name="Devries R.P."/>
            <person name="Grigoriev I.V."/>
            <person name="Machida M."/>
            <person name="Baker S.E."/>
            <person name="Andersen M.R."/>
        </authorList>
    </citation>
    <scope>NUCLEOTIDE SEQUENCE [LARGE SCALE GENOMIC DNA]</scope>
    <source>
        <strain evidence="15 16">CBS 117626</strain>
    </source>
</reference>
<keyword evidence="5" id="KW-0653">Protein transport</keyword>
<feature type="domain" description="T-SNARE coiled-coil homology" evidence="14">
    <location>
        <begin position="453"/>
        <end position="515"/>
    </location>
</feature>
<protein>
    <recommendedName>
        <fullName evidence="10">t-SNARE affecting a late Golgi compartment protein 1</fullName>
    </recommendedName>
</protein>
<feature type="coiled-coil region" evidence="11">
    <location>
        <begin position="330"/>
        <end position="364"/>
    </location>
</feature>
<evidence type="ECO:0000256" key="10">
    <source>
        <dbReference type="ARBA" id="ARBA00073343"/>
    </source>
</evidence>
<keyword evidence="6 13" id="KW-1133">Transmembrane helix</keyword>
<evidence type="ECO:0000256" key="11">
    <source>
        <dbReference type="SAM" id="Coils"/>
    </source>
</evidence>
<evidence type="ECO:0000256" key="13">
    <source>
        <dbReference type="SAM" id="Phobius"/>
    </source>
</evidence>
<dbReference type="SMART" id="SM00397">
    <property type="entry name" value="t_SNARE"/>
    <property type="match status" value="1"/>
</dbReference>
<evidence type="ECO:0000256" key="12">
    <source>
        <dbReference type="SAM" id="MobiDB-lite"/>
    </source>
</evidence>
<evidence type="ECO:0000256" key="5">
    <source>
        <dbReference type="ARBA" id="ARBA00022927"/>
    </source>
</evidence>
<keyword evidence="8 11" id="KW-0175">Coiled coil</keyword>
<evidence type="ECO:0000259" key="14">
    <source>
        <dbReference type="PROSITE" id="PS50192"/>
    </source>
</evidence>
<feature type="transmembrane region" description="Helical" evidence="13">
    <location>
        <begin position="523"/>
        <end position="544"/>
    </location>
</feature>
<organism evidence="15 16">
    <name type="scientific">Aspergillus tamarii</name>
    <dbReference type="NCBI Taxonomy" id="41984"/>
    <lineage>
        <taxon>Eukaryota</taxon>
        <taxon>Fungi</taxon>
        <taxon>Dikarya</taxon>
        <taxon>Ascomycota</taxon>
        <taxon>Pezizomycotina</taxon>
        <taxon>Eurotiomycetes</taxon>
        <taxon>Eurotiomycetidae</taxon>
        <taxon>Eurotiales</taxon>
        <taxon>Aspergillaceae</taxon>
        <taxon>Aspergillus</taxon>
        <taxon>Aspergillus subgen. Circumdati</taxon>
    </lineage>
</organism>